<dbReference type="InterPro" id="IPR007255">
    <property type="entry name" value="COG8"/>
</dbReference>
<evidence type="ECO:0000256" key="7">
    <source>
        <dbReference type="ARBA" id="ARBA00023136"/>
    </source>
</evidence>
<evidence type="ECO:0000256" key="8">
    <source>
        <dbReference type="ARBA" id="ARBA00031347"/>
    </source>
</evidence>
<protein>
    <recommendedName>
        <fullName evidence="3">Conserved oligomeric Golgi complex subunit 8</fullName>
    </recommendedName>
    <alternativeName>
        <fullName evidence="8">Component of oligomeric Golgi complex 8</fullName>
    </alternativeName>
</protein>
<feature type="compositionally biased region" description="Polar residues" evidence="9">
    <location>
        <begin position="506"/>
        <end position="520"/>
    </location>
</feature>
<dbReference type="Proteomes" id="UP000799779">
    <property type="component" value="Unassembled WGS sequence"/>
</dbReference>
<dbReference type="GO" id="GO:0017119">
    <property type="term" value="C:Golgi transport complex"/>
    <property type="evidence" value="ECO:0007669"/>
    <property type="project" value="InterPro"/>
</dbReference>
<evidence type="ECO:0000256" key="5">
    <source>
        <dbReference type="ARBA" id="ARBA00022927"/>
    </source>
</evidence>
<dbReference type="PANTHER" id="PTHR21311">
    <property type="entry name" value="CONSERVED OLIGOMERIC GOLGI COMPLEX COMPONENT 8"/>
    <property type="match status" value="1"/>
</dbReference>
<evidence type="ECO:0000313" key="11">
    <source>
        <dbReference type="Proteomes" id="UP000799779"/>
    </source>
</evidence>
<dbReference type="EMBL" id="ML977561">
    <property type="protein sequence ID" value="KAF2006012.1"/>
    <property type="molecule type" value="Genomic_DNA"/>
</dbReference>
<feature type="region of interest" description="Disordered" evidence="9">
    <location>
        <begin position="500"/>
        <end position="520"/>
    </location>
</feature>
<evidence type="ECO:0000313" key="10">
    <source>
        <dbReference type="EMBL" id="KAF2006012.1"/>
    </source>
</evidence>
<dbReference type="AlphaFoldDB" id="A0A6A5WWB1"/>
<evidence type="ECO:0000256" key="3">
    <source>
        <dbReference type="ARBA" id="ARBA00020983"/>
    </source>
</evidence>
<dbReference type="PANTHER" id="PTHR21311:SF0">
    <property type="entry name" value="CONSERVED OLIGOMERIC GOLGI COMPLEX SUBUNIT 8"/>
    <property type="match status" value="1"/>
</dbReference>
<comment type="similarity">
    <text evidence="2">Belongs to the COG8 family.</text>
</comment>
<keyword evidence="5" id="KW-0653">Protein transport</keyword>
<dbReference type="OrthoDB" id="1661054at2759"/>
<keyword evidence="4" id="KW-0813">Transport</keyword>
<organism evidence="10 11">
    <name type="scientific">Amniculicola lignicola CBS 123094</name>
    <dbReference type="NCBI Taxonomy" id="1392246"/>
    <lineage>
        <taxon>Eukaryota</taxon>
        <taxon>Fungi</taxon>
        <taxon>Dikarya</taxon>
        <taxon>Ascomycota</taxon>
        <taxon>Pezizomycotina</taxon>
        <taxon>Dothideomycetes</taxon>
        <taxon>Pleosporomycetidae</taxon>
        <taxon>Pleosporales</taxon>
        <taxon>Amniculicolaceae</taxon>
        <taxon>Amniculicola</taxon>
    </lineage>
</organism>
<accession>A0A6A5WWB1</accession>
<dbReference type="GO" id="GO:0000139">
    <property type="term" value="C:Golgi membrane"/>
    <property type="evidence" value="ECO:0007669"/>
    <property type="project" value="UniProtKB-SubCell"/>
</dbReference>
<comment type="subcellular location">
    <subcellularLocation>
        <location evidence="1">Golgi apparatus membrane</location>
        <topology evidence="1">Peripheral membrane protein</topology>
    </subcellularLocation>
</comment>
<sequence length="520" mass="56445">MADPLYELLIPYFDAHDTALRPAPNDAVAAAYLARLSTLPLAALTSSEPHLLSQSSSSILRSLQSLSKRSHKPIISASDHLSHLRDILPKLGHDASTIHSELPKLETAAQQFTQKYQRSSTGGDNAILDRRRKAMLLSRNIDRVTDILDLPTLLSSAISSSTSASSQATTPGATSTTTATANYASALDLHAHIKRLHTLYPHSPLISSLSAQAEQELKTMTTNLITSLQSQSIKLAGAMRTIGWLRRVAPELDSSYSLPTSSTVTWSSKSSVISGEGTLGALFLVSRLSALETMLSALDPLRELADQETERRVKGTAAKGEAWSTGQQTERFLKRYIEIFREQSFAIISMYKSIFPSALPAPGSDVEAPAPAVKPVNTESVNPLQPIPSALATFPLHLVEMLFDTLRTYLPNIHDRSARDSLLTQVLYCAGSLGRLGGDFSMMIALLEEDLKTGLGEDDSDESEDEENDGCELDDEEVDEEWVEVMKKHRVQASRLELLASGVGTGRTSSPVDRTGSPSH</sequence>
<keyword evidence="6" id="KW-0333">Golgi apparatus</keyword>
<dbReference type="GO" id="GO:0006891">
    <property type="term" value="P:intra-Golgi vesicle-mediated transport"/>
    <property type="evidence" value="ECO:0007669"/>
    <property type="project" value="TreeGrafter"/>
</dbReference>
<evidence type="ECO:0000256" key="2">
    <source>
        <dbReference type="ARBA" id="ARBA00006419"/>
    </source>
</evidence>
<evidence type="ECO:0000256" key="6">
    <source>
        <dbReference type="ARBA" id="ARBA00023034"/>
    </source>
</evidence>
<proteinExistence type="inferred from homology"/>
<name>A0A6A5WWB1_9PLEO</name>
<evidence type="ECO:0000256" key="1">
    <source>
        <dbReference type="ARBA" id="ARBA00004395"/>
    </source>
</evidence>
<evidence type="ECO:0000256" key="9">
    <source>
        <dbReference type="SAM" id="MobiDB-lite"/>
    </source>
</evidence>
<keyword evidence="7" id="KW-0472">Membrane</keyword>
<feature type="region of interest" description="Disordered" evidence="9">
    <location>
        <begin position="454"/>
        <end position="478"/>
    </location>
</feature>
<dbReference type="GO" id="GO:0015031">
    <property type="term" value="P:protein transport"/>
    <property type="evidence" value="ECO:0007669"/>
    <property type="project" value="UniProtKB-KW"/>
</dbReference>
<feature type="compositionally biased region" description="Acidic residues" evidence="9">
    <location>
        <begin position="456"/>
        <end position="478"/>
    </location>
</feature>
<gene>
    <name evidence="10" type="ORF">P154DRAFT_518240</name>
</gene>
<keyword evidence="11" id="KW-1185">Reference proteome</keyword>
<evidence type="ECO:0000256" key="4">
    <source>
        <dbReference type="ARBA" id="ARBA00022448"/>
    </source>
</evidence>
<reference evidence="10" key="1">
    <citation type="journal article" date="2020" name="Stud. Mycol.">
        <title>101 Dothideomycetes genomes: a test case for predicting lifestyles and emergence of pathogens.</title>
        <authorList>
            <person name="Haridas S."/>
            <person name="Albert R."/>
            <person name="Binder M."/>
            <person name="Bloem J."/>
            <person name="Labutti K."/>
            <person name="Salamov A."/>
            <person name="Andreopoulos B."/>
            <person name="Baker S."/>
            <person name="Barry K."/>
            <person name="Bills G."/>
            <person name="Bluhm B."/>
            <person name="Cannon C."/>
            <person name="Castanera R."/>
            <person name="Culley D."/>
            <person name="Daum C."/>
            <person name="Ezra D."/>
            <person name="Gonzalez J."/>
            <person name="Henrissat B."/>
            <person name="Kuo A."/>
            <person name="Liang C."/>
            <person name="Lipzen A."/>
            <person name="Lutzoni F."/>
            <person name="Magnuson J."/>
            <person name="Mondo S."/>
            <person name="Nolan M."/>
            <person name="Ohm R."/>
            <person name="Pangilinan J."/>
            <person name="Park H.-J."/>
            <person name="Ramirez L."/>
            <person name="Alfaro M."/>
            <person name="Sun H."/>
            <person name="Tritt A."/>
            <person name="Yoshinaga Y."/>
            <person name="Zwiers L.-H."/>
            <person name="Turgeon B."/>
            <person name="Goodwin S."/>
            <person name="Spatafora J."/>
            <person name="Crous P."/>
            <person name="Grigoriev I."/>
        </authorList>
    </citation>
    <scope>NUCLEOTIDE SEQUENCE</scope>
    <source>
        <strain evidence="10">CBS 123094</strain>
    </source>
</reference>
<dbReference type="Pfam" id="PF04124">
    <property type="entry name" value="Dor1"/>
    <property type="match status" value="1"/>
</dbReference>